<dbReference type="KEGG" id="asz:ASN_2893"/>
<evidence type="ECO:0000259" key="6">
    <source>
        <dbReference type="Pfam" id="PF13817"/>
    </source>
</evidence>
<keyword evidence="1" id="KW-0175">Coiled coil</keyword>
<dbReference type="KEGG" id="asz:ASN_1P96"/>
<dbReference type="RefSeq" id="WP_058986868.1">
    <property type="nucleotide sequence ID" value="NZ_LN606600.1"/>
</dbReference>
<dbReference type="Pfam" id="PF13817">
    <property type="entry name" value="DDE_Tnp_IS66_C"/>
    <property type="match status" value="1"/>
</dbReference>
<feature type="domain" description="Transposase IS66 central" evidence="3">
    <location>
        <begin position="182"/>
        <end position="479"/>
    </location>
</feature>
<evidence type="ECO:0000313" key="9">
    <source>
        <dbReference type="EMBL" id="CEF39986.1"/>
    </source>
</evidence>
<dbReference type="GeneID" id="34784844"/>
<evidence type="ECO:0000259" key="5">
    <source>
        <dbReference type="Pfam" id="PF13007"/>
    </source>
</evidence>
<feature type="domain" description="Transposase IS66 C-terminal" evidence="6">
    <location>
        <begin position="486"/>
        <end position="523"/>
    </location>
</feature>
<evidence type="ECO:0000313" key="20">
    <source>
        <dbReference type="Proteomes" id="UP000056109"/>
    </source>
</evidence>
<proteinExistence type="predicted"/>
<dbReference type="Pfam" id="PF13007">
    <property type="entry name" value="LZ_Tnp_IS66"/>
    <property type="match status" value="1"/>
</dbReference>
<evidence type="ECO:0000313" key="8">
    <source>
        <dbReference type="EMBL" id="CEF39752.1"/>
    </source>
</evidence>
<evidence type="ECO:0000313" key="10">
    <source>
        <dbReference type="EMBL" id="CEF40627.1"/>
    </source>
</evidence>
<dbReference type="Proteomes" id="UP000056109">
    <property type="component" value="Plasmid 1P"/>
</dbReference>
<evidence type="ECO:0000313" key="16">
    <source>
        <dbReference type="EMBL" id="CEF41710.1"/>
    </source>
</evidence>
<dbReference type="KEGG" id="asz:ASN_571"/>
<dbReference type="EMBL" id="LN606600">
    <property type="protein sequence ID" value="CEF39522.1"/>
    <property type="molecule type" value="Genomic_DNA"/>
</dbReference>
<gene>
    <name evidence="10" type="ORF">ASN_1261</name>
    <name evidence="11" type="ORF">ASN_1328</name>
    <name evidence="12" type="ORF">ASN_1671</name>
    <name evidence="13" type="ORF">ASN_1988</name>
    <name evidence="19" type="ORF">ASN_1P96</name>
    <name evidence="14" type="ORF">ASN_2096</name>
    <name evidence="15" type="ORF">ASN_2183</name>
    <name evidence="16" type="ORF">ASN_2420</name>
    <name evidence="17" type="ORF">ASN_2602</name>
    <name evidence="18" type="ORF">ASN_2893</name>
    <name evidence="8" type="ORF">ASN_319</name>
    <name evidence="9" type="ORF">ASN_571</name>
    <name evidence="7" type="ORF">ASN_67</name>
</gene>
<feature type="domain" description="Transposase IS66 zinc-finger binding" evidence="4">
    <location>
        <begin position="126"/>
        <end position="168"/>
    </location>
</feature>
<geneLocation type="plasmid" evidence="20">
    <name>1P</name>
</geneLocation>
<dbReference type="EMBL" id="LN606600">
    <property type="protein sequence ID" value="CEF39752.1"/>
    <property type="molecule type" value="Genomic_DNA"/>
</dbReference>
<dbReference type="InterPro" id="IPR024463">
    <property type="entry name" value="Transposase_TnpC_homeodom"/>
</dbReference>
<evidence type="ECO:0000313" key="7">
    <source>
        <dbReference type="EMBL" id="CEF39522.1"/>
    </source>
</evidence>
<evidence type="ECO:0000256" key="2">
    <source>
        <dbReference type="SAM" id="MobiDB-lite"/>
    </source>
</evidence>
<dbReference type="EMBL" id="LN606600">
    <property type="protein sequence ID" value="CEF40693.1"/>
    <property type="molecule type" value="Genomic_DNA"/>
</dbReference>
<evidence type="ECO:0000313" key="18">
    <source>
        <dbReference type="EMBL" id="CEF42149.1"/>
    </source>
</evidence>
<dbReference type="PANTHER" id="PTHR33678">
    <property type="entry name" value="BLL1576 PROTEIN"/>
    <property type="match status" value="1"/>
</dbReference>
<reference evidence="20" key="1">
    <citation type="submission" date="2014-09" db="EMBL/GenBank/DDBJ databases">
        <authorList>
            <person name="Illeghems K.G."/>
        </authorList>
    </citation>
    <scope>NUCLEOTIDE SEQUENCE [LARGE SCALE GENOMIC DNA]</scope>
    <source>
        <strain evidence="20">108B</strain>
        <plasmid evidence="20">1P</plasmid>
    </source>
</reference>
<evidence type="ECO:0000259" key="4">
    <source>
        <dbReference type="Pfam" id="PF13005"/>
    </source>
</evidence>
<dbReference type="Pfam" id="PF03050">
    <property type="entry name" value="DDE_Tnp_IS66"/>
    <property type="match status" value="1"/>
</dbReference>
<accession>A0A0U5FNZ1</accession>
<dbReference type="KEGG" id="asz:ASN_1261"/>
<dbReference type="EMBL" id="LN606600">
    <property type="protein sequence ID" value="CEF41883.1"/>
    <property type="molecule type" value="Genomic_DNA"/>
</dbReference>
<dbReference type="EMBL" id="LN606600">
    <property type="protein sequence ID" value="CEF40627.1"/>
    <property type="molecule type" value="Genomic_DNA"/>
</dbReference>
<dbReference type="InterPro" id="IPR004291">
    <property type="entry name" value="Transposase_IS66_central"/>
</dbReference>
<evidence type="ECO:0000256" key="1">
    <source>
        <dbReference type="SAM" id="Coils"/>
    </source>
</evidence>
<evidence type="ECO:0000313" key="12">
    <source>
        <dbReference type="EMBL" id="CEF41014.1"/>
    </source>
</evidence>
<dbReference type="InterPro" id="IPR052344">
    <property type="entry name" value="Transposase-related"/>
</dbReference>
<dbReference type="KEGG" id="asz:ASN_2183"/>
<keyword evidence="20" id="KW-1185">Reference proteome</keyword>
<dbReference type="InterPro" id="IPR039552">
    <property type="entry name" value="IS66_C"/>
</dbReference>
<dbReference type="Proteomes" id="UP000056109">
    <property type="component" value="Chromosome I"/>
</dbReference>
<name>A0A0U5FNZ1_9PROT</name>
<evidence type="ECO:0000313" key="14">
    <source>
        <dbReference type="EMBL" id="CEF41401.1"/>
    </source>
</evidence>
<dbReference type="Pfam" id="PF13005">
    <property type="entry name" value="zf-IS66"/>
    <property type="match status" value="1"/>
</dbReference>
<dbReference type="EMBL" id="LN606600">
    <property type="protein sequence ID" value="CEF41014.1"/>
    <property type="molecule type" value="Genomic_DNA"/>
</dbReference>
<dbReference type="PATRIC" id="fig|446692.3.peg.1265"/>
<evidence type="ECO:0000259" key="3">
    <source>
        <dbReference type="Pfam" id="PF03050"/>
    </source>
</evidence>
<dbReference type="KEGG" id="asz:ASN_1671"/>
<evidence type="ECO:0000313" key="15">
    <source>
        <dbReference type="EMBL" id="CEF41485.1"/>
    </source>
</evidence>
<evidence type="ECO:0000313" key="17">
    <source>
        <dbReference type="EMBL" id="CEF41883.1"/>
    </source>
</evidence>
<dbReference type="EMBL" id="LN606600">
    <property type="protein sequence ID" value="CEF41401.1"/>
    <property type="molecule type" value="Genomic_DNA"/>
</dbReference>
<dbReference type="NCBIfam" id="NF033517">
    <property type="entry name" value="transpos_IS66"/>
    <property type="match status" value="1"/>
</dbReference>
<dbReference type="EMBL" id="LN606600">
    <property type="protein sequence ID" value="CEF42149.1"/>
    <property type="molecule type" value="Genomic_DNA"/>
</dbReference>
<protein>
    <submittedName>
        <fullName evidence="8 15">Transposase</fullName>
    </submittedName>
</protein>
<organism evidence="15 20">
    <name type="scientific">Acetobacter senegalensis</name>
    <dbReference type="NCBI Taxonomy" id="446692"/>
    <lineage>
        <taxon>Bacteria</taxon>
        <taxon>Pseudomonadati</taxon>
        <taxon>Pseudomonadota</taxon>
        <taxon>Alphaproteobacteria</taxon>
        <taxon>Acetobacterales</taxon>
        <taxon>Acetobacteraceae</taxon>
        <taxon>Acetobacter</taxon>
    </lineage>
</organism>
<dbReference type="KEGG" id="asz:ASN_1328"/>
<dbReference type="InterPro" id="IPR024474">
    <property type="entry name" value="Znf_dom_IS66"/>
</dbReference>
<dbReference type="KEGG" id="asz:ASN_2602"/>
<evidence type="ECO:0000313" key="13">
    <source>
        <dbReference type="EMBL" id="CEF41303.1"/>
    </source>
</evidence>
<dbReference type="KEGG" id="asz:ASN_1988"/>
<dbReference type="PANTHER" id="PTHR33678:SF1">
    <property type="entry name" value="BLL1576 PROTEIN"/>
    <property type="match status" value="1"/>
</dbReference>
<evidence type="ECO:0000313" key="19">
    <source>
        <dbReference type="EMBL" id="CEF43124.1"/>
    </source>
</evidence>
<dbReference type="EMBL" id="LN606600">
    <property type="protein sequence ID" value="CEF41303.1"/>
    <property type="molecule type" value="Genomic_DNA"/>
</dbReference>
<feature type="domain" description="Transposase TnpC homeodomain" evidence="5">
    <location>
        <begin position="43"/>
        <end position="119"/>
    </location>
</feature>
<dbReference type="EMBL" id="LN606601">
    <property type="protein sequence ID" value="CEF43124.1"/>
    <property type="molecule type" value="Genomic_DNA"/>
</dbReference>
<dbReference type="KEGG" id="asz:ASN_319"/>
<dbReference type="AlphaFoldDB" id="A0A0U5FNZ1"/>
<sequence>MTPAPVVLPDDPDILREMIVSLQTEVARLSASARAYEALVQSLKIRIARLQKQKFGASSEKIDREIEQLELLLEDVKIAIAAADPSPDIREHDVSDDAVSPPRQRGKPQVSDTTPRERIVLDPGEACPACGGPLRLVGEDVTEILDFIAAKLKVVETARLKKSCRHCETMVQPEAPSRPVPRGMAGPGLLAHILVSKFDDHIPLYRQNEIFARQGVDIPRSTLIDWCGQAVAVLRPLTDLIRQDVVKADLLHADDTPIQVLDSRLRQAGKPRGVKEGRIWTYLRDPRPWGGSDPPAVAYWFSPDRKGINPQTHLAQFRGILQADAYAGFRDLYKPDATGTVHVREAACWAHLRRAFHDVWKGSDSTIAREALEQIGELYDIERQLTGSPAPYRLAVRQEKSRPRVTAFHAWCETQLARIPGKGELAKAIRYALNRWAAFTLFLEDGRVAIDNNPAERAIRPVCVGRKNYLFAGSDAGGDNIADAMTLIESAKLSGLNPHDYLADVLARINEHKINRLHELLPWNWQPANTLHKKAA</sequence>
<dbReference type="EMBL" id="LN606600">
    <property type="protein sequence ID" value="CEF39986.1"/>
    <property type="molecule type" value="Genomic_DNA"/>
</dbReference>
<dbReference type="KEGG" id="asz:ASN_67"/>
<reference evidence="15" key="2">
    <citation type="submission" date="2014-09" db="EMBL/GenBank/DDBJ databases">
        <authorList>
            <person name="Magalhaes I.L.F."/>
            <person name="Oliveira U."/>
            <person name="Santos F.R."/>
            <person name="Vidigal T.H.D.A."/>
            <person name="Brescovit A.D."/>
            <person name="Santos A.J."/>
        </authorList>
    </citation>
    <scope>NUCLEOTIDE SEQUENCE</scope>
    <source>
        <strain evidence="15">108B</strain>
    </source>
</reference>
<feature type="region of interest" description="Disordered" evidence="2">
    <location>
        <begin position="87"/>
        <end position="116"/>
    </location>
</feature>
<feature type="coiled-coil region" evidence="1">
    <location>
        <begin position="33"/>
        <end position="79"/>
    </location>
</feature>
<dbReference type="EMBL" id="LN606600">
    <property type="protein sequence ID" value="CEF41710.1"/>
    <property type="molecule type" value="Genomic_DNA"/>
</dbReference>
<dbReference type="EMBL" id="LN606600">
    <property type="protein sequence ID" value="CEF41485.1"/>
    <property type="molecule type" value="Genomic_DNA"/>
</dbReference>
<dbReference type="KEGG" id="asz:ASN_2096"/>
<evidence type="ECO:0000313" key="11">
    <source>
        <dbReference type="EMBL" id="CEF40693.1"/>
    </source>
</evidence>
<dbReference type="KEGG" id="asz:ASN_2420"/>